<dbReference type="AlphaFoldDB" id="A0A429GG52"/>
<feature type="compositionally biased region" description="Basic and acidic residues" evidence="1">
    <location>
        <begin position="190"/>
        <end position="211"/>
    </location>
</feature>
<protein>
    <submittedName>
        <fullName evidence="2">Uncharacterized protein</fullName>
    </submittedName>
</protein>
<accession>A0A429GG52</accession>
<dbReference type="Proteomes" id="UP000277582">
    <property type="component" value="Unassembled WGS sequence"/>
</dbReference>
<keyword evidence="3" id="KW-1185">Reference proteome</keyword>
<name>A0A429GG52_9CREN</name>
<evidence type="ECO:0000313" key="2">
    <source>
        <dbReference type="EMBL" id="RSN72921.1"/>
    </source>
</evidence>
<dbReference type="RefSeq" id="WP_125672176.1">
    <property type="nucleotide sequence ID" value="NZ_RCOS01000134.1"/>
</dbReference>
<reference evidence="2 3" key="1">
    <citation type="submission" date="2018-10" db="EMBL/GenBank/DDBJ databases">
        <title>Co-occurring genomic capacity for anaerobic methane metabolism and dissimilatory sulfite reduction discovered in the Korarchaeota.</title>
        <authorList>
            <person name="Mckay L.J."/>
            <person name="Dlakic M."/>
            <person name="Fields M.W."/>
            <person name="Delmont T.O."/>
            <person name="Eren A.M."/>
            <person name="Jay Z.J."/>
            <person name="Klingelsmith K.B."/>
            <person name="Rusch D.B."/>
            <person name="Inskeep W.P."/>
        </authorList>
    </citation>
    <scope>NUCLEOTIDE SEQUENCE [LARGE SCALE GENOMIC DNA]</scope>
    <source>
        <strain evidence="2 3">MDKW</strain>
    </source>
</reference>
<dbReference type="EMBL" id="RCOS01000134">
    <property type="protein sequence ID" value="RSN72921.1"/>
    <property type="molecule type" value="Genomic_DNA"/>
</dbReference>
<sequence>MGYESNSREYRRPTPLLIVTKNVKVYIDEILQEKKKGTSTIDLIFQYVKILMLIAPEERIKIWSSVARTLEKYAIRRKGDINVWEMMGFAKYHLFKAYITLLIRRIAGAYGEGGTDLMKYHTFVNILYGLLKNRDFAKWKEGIDEAIARIKIKIGENNSHLDEMLFIMGITASRLCYYLDSTKEGKDEIRRLITPEEKKEDIRESEKSEKEENVEEGT</sequence>
<evidence type="ECO:0000256" key="1">
    <source>
        <dbReference type="SAM" id="MobiDB-lite"/>
    </source>
</evidence>
<organism evidence="2 3">
    <name type="scientific">Candidatus Methanodesulfokora washburnensis</name>
    <dbReference type="NCBI Taxonomy" id="2478471"/>
    <lineage>
        <taxon>Archaea</taxon>
        <taxon>Thermoproteota</taxon>
        <taxon>Candidatus Korarchaeia</taxon>
        <taxon>Candidatus Korarchaeia incertae sedis</taxon>
        <taxon>Candidatus Methanodesulfokora</taxon>
    </lineage>
</organism>
<gene>
    <name evidence="2" type="ORF">D6D85_11885</name>
</gene>
<evidence type="ECO:0000313" key="3">
    <source>
        <dbReference type="Proteomes" id="UP000277582"/>
    </source>
</evidence>
<proteinExistence type="predicted"/>
<comment type="caution">
    <text evidence="2">The sequence shown here is derived from an EMBL/GenBank/DDBJ whole genome shotgun (WGS) entry which is preliminary data.</text>
</comment>
<feature type="region of interest" description="Disordered" evidence="1">
    <location>
        <begin position="190"/>
        <end position="218"/>
    </location>
</feature>